<sequence length="124" mass="14259">VLFSTDISQSPDEIYRFYKLRFQIEFIFRDAKQFTGLSDCQARDVKKLDFHFNASFTALNLAKLDAHQQQSAQKPLIFSMASVKRRALNDHLLDTFISMLDLSPTVIKSHPNYQNLRAYGVIAA</sequence>
<gene>
    <name evidence="2" type="ORF">I8752_13240</name>
</gene>
<feature type="domain" description="Transposase IS4-like" evidence="1">
    <location>
        <begin position="10"/>
        <end position="61"/>
    </location>
</feature>
<reference evidence="2 3" key="1">
    <citation type="journal article" date="2021" name="Int. J. Syst. Evol. Microbiol.">
        <title>Amazonocrinis nigriterrae gen. nov., sp. nov., Atlanticothrix silvestris gen. nov., sp. nov. and Dendronalium phyllosphericum gen. nov., sp. nov., nostocacean cyanobacteria from Brazilian environments.</title>
        <authorList>
            <person name="Alvarenga D.O."/>
            <person name="Andreote A.P.D."/>
            <person name="Branco L.H.Z."/>
            <person name="Delbaje E."/>
            <person name="Cruz R.B."/>
            <person name="Varani A.M."/>
            <person name="Fiore M.F."/>
        </authorList>
    </citation>
    <scope>NUCLEOTIDE SEQUENCE [LARGE SCALE GENOMIC DNA]</scope>
    <source>
        <strain evidence="2 3">CENA369</strain>
    </source>
</reference>
<comment type="caution">
    <text evidence="2">The sequence shown here is derived from an EMBL/GenBank/DDBJ whole genome shotgun (WGS) entry which is preliminary data.</text>
</comment>
<dbReference type="Pfam" id="PF01609">
    <property type="entry name" value="DDE_Tnp_1"/>
    <property type="match status" value="1"/>
</dbReference>
<dbReference type="GO" id="GO:0003677">
    <property type="term" value="F:DNA binding"/>
    <property type="evidence" value="ECO:0007669"/>
    <property type="project" value="InterPro"/>
</dbReference>
<protein>
    <submittedName>
        <fullName evidence="2">Transposase</fullName>
    </submittedName>
</protein>
<evidence type="ECO:0000313" key="3">
    <source>
        <dbReference type="Proteomes" id="UP000662314"/>
    </source>
</evidence>
<dbReference type="GO" id="GO:0004803">
    <property type="term" value="F:transposase activity"/>
    <property type="evidence" value="ECO:0007669"/>
    <property type="project" value="InterPro"/>
</dbReference>
<dbReference type="SUPFAM" id="SSF53098">
    <property type="entry name" value="Ribonuclease H-like"/>
    <property type="match status" value="1"/>
</dbReference>
<accession>A0A8J7I558</accession>
<dbReference type="AlphaFoldDB" id="A0A8J7I558"/>
<keyword evidence="3" id="KW-1185">Reference proteome</keyword>
<evidence type="ECO:0000259" key="1">
    <source>
        <dbReference type="Pfam" id="PF01609"/>
    </source>
</evidence>
<name>A0A8J7I558_9NOST</name>
<proteinExistence type="predicted"/>
<dbReference type="Proteomes" id="UP000662314">
    <property type="component" value="Unassembled WGS sequence"/>
</dbReference>
<dbReference type="InterPro" id="IPR002559">
    <property type="entry name" value="Transposase_11"/>
</dbReference>
<evidence type="ECO:0000313" key="2">
    <source>
        <dbReference type="EMBL" id="MBH8573968.1"/>
    </source>
</evidence>
<dbReference type="InterPro" id="IPR012337">
    <property type="entry name" value="RNaseH-like_sf"/>
</dbReference>
<organism evidence="2 3">
    <name type="scientific">Dendronalium phyllosphericum CENA369</name>
    <dbReference type="NCBI Taxonomy" id="1725256"/>
    <lineage>
        <taxon>Bacteria</taxon>
        <taxon>Bacillati</taxon>
        <taxon>Cyanobacteriota</taxon>
        <taxon>Cyanophyceae</taxon>
        <taxon>Nostocales</taxon>
        <taxon>Nostocaceae</taxon>
        <taxon>Dendronalium</taxon>
        <taxon>Dendronalium phyllosphericum</taxon>
    </lineage>
</organism>
<feature type="non-terminal residue" evidence="2">
    <location>
        <position position="1"/>
    </location>
</feature>
<dbReference type="EMBL" id="JAECZA010000050">
    <property type="protein sequence ID" value="MBH8573968.1"/>
    <property type="molecule type" value="Genomic_DNA"/>
</dbReference>
<dbReference type="RefSeq" id="WP_214432785.1">
    <property type="nucleotide sequence ID" value="NZ_CAWPUQ010000285.1"/>
</dbReference>
<dbReference type="GO" id="GO:0006313">
    <property type="term" value="P:DNA transposition"/>
    <property type="evidence" value="ECO:0007669"/>
    <property type="project" value="InterPro"/>
</dbReference>